<gene>
    <name evidence="7" type="ORF">NZK81_10245</name>
</gene>
<dbReference type="InterPro" id="IPR003819">
    <property type="entry name" value="TauD/TfdA-like"/>
</dbReference>
<name>A0ABT2I543_9SPHN</name>
<evidence type="ECO:0000256" key="2">
    <source>
        <dbReference type="ARBA" id="ARBA00022723"/>
    </source>
</evidence>
<dbReference type="InterPro" id="IPR042098">
    <property type="entry name" value="TauD-like_sf"/>
</dbReference>
<dbReference type="Proteomes" id="UP001165583">
    <property type="component" value="Unassembled WGS sequence"/>
</dbReference>
<evidence type="ECO:0000256" key="1">
    <source>
        <dbReference type="ARBA" id="ARBA00005896"/>
    </source>
</evidence>
<dbReference type="Gene3D" id="3.60.130.10">
    <property type="entry name" value="Clavaminate synthase-like"/>
    <property type="match status" value="1"/>
</dbReference>
<reference evidence="7" key="1">
    <citation type="submission" date="2022-09" db="EMBL/GenBank/DDBJ databases">
        <title>Novosphingobium sp. Nov., a polycyclic aromatic hydrocarbon-degrading bacterium isolated form mangrove sediments in HongKong.</title>
        <authorList>
            <person name="Hu Z."/>
        </authorList>
    </citation>
    <scope>NUCLEOTIDE SEQUENCE</scope>
    <source>
        <strain evidence="7">HK4-1</strain>
    </source>
</reference>
<proteinExistence type="inferred from homology"/>
<evidence type="ECO:0000259" key="6">
    <source>
        <dbReference type="Pfam" id="PF02668"/>
    </source>
</evidence>
<keyword evidence="5" id="KW-0408">Iron</keyword>
<dbReference type="Pfam" id="PF02668">
    <property type="entry name" value="TauD"/>
    <property type="match status" value="1"/>
</dbReference>
<keyword evidence="3 7" id="KW-0223">Dioxygenase</keyword>
<dbReference type="RefSeq" id="WP_260046035.1">
    <property type="nucleotide sequence ID" value="NZ_JANZXA010000006.1"/>
</dbReference>
<evidence type="ECO:0000256" key="5">
    <source>
        <dbReference type="ARBA" id="ARBA00023004"/>
    </source>
</evidence>
<keyword evidence="2" id="KW-0479">Metal-binding</keyword>
<comment type="similarity">
    <text evidence="1">Belongs to the TfdA dioxygenase family.</text>
</comment>
<keyword evidence="8" id="KW-1185">Reference proteome</keyword>
<organism evidence="7 8">
    <name type="scientific">Novosphingobium mangrovi</name>
    <name type="common">ex Huang et al. 2023</name>
    <dbReference type="NCBI Taxonomy" id="2976432"/>
    <lineage>
        <taxon>Bacteria</taxon>
        <taxon>Pseudomonadati</taxon>
        <taxon>Pseudomonadota</taxon>
        <taxon>Alphaproteobacteria</taxon>
        <taxon>Sphingomonadales</taxon>
        <taxon>Sphingomonadaceae</taxon>
        <taxon>Novosphingobium</taxon>
    </lineage>
</organism>
<sequence length="270" mass="29871">MAIEAVDLTPAIGSKIIGSPENVLQPETAAQLRKLLVERGVLVFPELNLTDEQQVQLADMMGNLRSEGEKGIFKVTLDGGINAKAEYLKGSWLWHMDGTHDDVPVFASLLTGRVLSKEGGQTGFANSYAAYEALSPEMKARLEGLKVVHSFATSMSRADVSPTAENVAYWRSIPDKTHSLVWPHKSGRKSLVIGCHASHVVGMDRKESDALLAELLDWVTQPQFTYWHQWKPGDLLIWDNTGVLHRARPYPLDSGRVMHRTTLLGEEAFA</sequence>
<dbReference type="GO" id="GO:0051213">
    <property type="term" value="F:dioxygenase activity"/>
    <property type="evidence" value="ECO:0007669"/>
    <property type="project" value="UniProtKB-KW"/>
</dbReference>
<dbReference type="InterPro" id="IPR051178">
    <property type="entry name" value="TfdA_dioxygenase"/>
</dbReference>
<accession>A0ABT2I543</accession>
<dbReference type="PANTHER" id="PTHR43779">
    <property type="entry name" value="DIOXYGENASE RV0097-RELATED"/>
    <property type="match status" value="1"/>
</dbReference>
<protein>
    <submittedName>
        <fullName evidence="7">TauD/TfdA family dioxygenase</fullName>
    </submittedName>
</protein>
<dbReference type="EMBL" id="JANZXA010000006">
    <property type="protein sequence ID" value="MCT2399932.1"/>
    <property type="molecule type" value="Genomic_DNA"/>
</dbReference>
<comment type="caution">
    <text evidence="7">The sequence shown here is derived from an EMBL/GenBank/DDBJ whole genome shotgun (WGS) entry which is preliminary data.</text>
</comment>
<evidence type="ECO:0000313" key="8">
    <source>
        <dbReference type="Proteomes" id="UP001165583"/>
    </source>
</evidence>
<evidence type="ECO:0000313" key="7">
    <source>
        <dbReference type="EMBL" id="MCT2399932.1"/>
    </source>
</evidence>
<dbReference type="PANTHER" id="PTHR43779:SF3">
    <property type="entry name" value="(3R)-3-[(CARBOXYMETHYL)AMINO]FATTY ACID OXYGENASE_DECARBOXYLASE"/>
    <property type="match status" value="1"/>
</dbReference>
<feature type="domain" description="TauD/TfdA-like" evidence="6">
    <location>
        <begin position="7"/>
        <end position="262"/>
    </location>
</feature>
<dbReference type="SUPFAM" id="SSF51197">
    <property type="entry name" value="Clavaminate synthase-like"/>
    <property type="match status" value="1"/>
</dbReference>
<evidence type="ECO:0000256" key="4">
    <source>
        <dbReference type="ARBA" id="ARBA00023002"/>
    </source>
</evidence>
<evidence type="ECO:0000256" key="3">
    <source>
        <dbReference type="ARBA" id="ARBA00022964"/>
    </source>
</evidence>
<keyword evidence="4" id="KW-0560">Oxidoreductase</keyword>